<feature type="transmembrane region" description="Helical" evidence="2">
    <location>
        <begin position="77"/>
        <end position="100"/>
    </location>
</feature>
<keyword evidence="4" id="KW-1185">Reference proteome</keyword>
<dbReference type="AlphaFoldDB" id="A0A1G6WR01"/>
<feature type="region of interest" description="Disordered" evidence="1">
    <location>
        <begin position="198"/>
        <end position="253"/>
    </location>
</feature>
<dbReference type="Proteomes" id="UP000199501">
    <property type="component" value="Unassembled WGS sequence"/>
</dbReference>
<sequence length="327" mass="34556">MMDTEHKHSRASRVDRLAAEAADAARVRALTTDPDVIALRVEKVRAQVDGLVWAGILLGLAFTMVNVQQFAAGAAVAWSLAWCAAWLLDPMVSLVLIAVLRAEQVTARWQVPETGPWASRTKWFAFAATYTMNTWESWAHVDPAGIVLHSVPPILVLAAAEAGPYLRDRLTEAVLVAAVRDAGTTATAVTQPVPQQGIAAPGQAADTTADPAGSGAAGAVVGGSAPVQESKAVPVRERRPAARTAARKGKPVNARVPARRKLLADYVAEARAAYGPGVNVTPAWVREVTDCSRGLSTKVAHQLRVDLDTAAHDTTPLGLAEDDRRAA</sequence>
<dbReference type="STRING" id="1271860.SAMN05216174_115132"/>
<feature type="compositionally biased region" description="Low complexity" evidence="1">
    <location>
        <begin position="198"/>
        <end position="226"/>
    </location>
</feature>
<accession>A0A1G6WR01</accession>
<evidence type="ECO:0008006" key="5">
    <source>
        <dbReference type="Google" id="ProtNLM"/>
    </source>
</evidence>
<proteinExistence type="predicted"/>
<reference evidence="4" key="1">
    <citation type="submission" date="2016-10" db="EMBL/GenBank/DDBJ databases">
        <authorList>
            <person name="Varghese N."/>
            <person name="Submissions S."/>
        </authorList>
    </citation>
    <scope>NUCLEOTIDE SEQUENCE [LARGE SCALE GENOMIC DNA]</scope>
    <source>
        <strain evidence="4">IBRC-M 10403</strain>
    </source>
</reference>
<evidence type="ECO:0000256" key="1">
    <source>
        <dbReference type="SAM" id="MobiDB-lite"/>
    </source>
</evidence>
<evidence type="ECO:0000256" key="2">
    <source>
        <dbReference type="SAM" id="Phobius"/>
    </source>
</evidence>
<evidence type="ECO:0000313" key="4">
    <source>
        <dbReference type="Proteomes" id="UP000199501"/>
    </source>
</evidence>
<keyword evidence="2" id="KW-1133">Transmembrane helix</keyword>
<gene>
    <name evidence="3" type="ORF">SAMN05216174_115132</name>
</gene>
<keyword evidence="2" id="KW-0812">Transmembrane</keyword>
<feature type="transmembrane region" description="Helical" evidence="2">
    <location>
        <begin position="50"/>
        <end position="71"/>
    </location>
</feature>
<protein>
    <recommendedName>
        <fullName evidence="5">DUF2637 domain-containing protein</fullName>
    </recommendedName>
</protein>
<evidence type="ECO:0000313" key="3">
    <source>
        <dbReference type="EMBL" id="SDD68288.1"/>
    </source>
</evidence>
<organism evidence="3 4">
    <name type="scientific">Actinokineospora iranica</name>
    <dbReference type="NCBI Taxonomy" id="1271860"/>
    <lineage>
        <taxon>Bacteria</taxon>
        <taxon>Bacillati</taxon>
        <taxon>Actinomycetota</taxon>
        <taxon>Actinomycetes</taxon>
        <taxon>Pseudonocardiales</taxon>
        <taxon>Pseudonocardiaceae</taxon>
        <taxon>Actinokineospora</taxon>
    </lineage>
</organism>
<name>A0A1G6WR01_9PSEU</name>
<keyword evidence="2" id="KW-0472">Membrane</keyword>
<dbReference type="EMBL" id="FMZZ01000015">
    <property type="protein sequence ID" value="SDD68288.1"/>
    <property type="molecule type" value="Genomic_DNA"/>
</dbReference>